<name>A0A2T1ELY9_9CYAN</name>
<dbReference type="AlphaFoldDB" id="A0A2T1ELY9"/>
<organism evidence="1 2">
    <name type="scientific">Stenomitos frigidus ULC18</name>
    <dbReference type="NCBI Taxonomy" id="2107698"/>
    <lineage>
        <taxon>Bacteria</taxon>
        <taxon>Bacillati</taxon>
        <taxon>Cyanobacteriota</taxon>
        <taxon>Cyanophyceae</taxon>
        <taxon>Leptolyngbyales</taxon>
        <taxon>Leptolyngbyaceae</taxon>
        <taxon>Stenomitos</taxon>
    </lineage>
</organism>
<accession>A0A2T1ELY9</accession>
<reference evidence="2" key="1">
    <citation type="submission" date="2018-02" db="EMBL/GenBank/DDBJ databases">
        <authorList>
            <person name="Moore K."/>
            <person name="Momper L."/>
        </authorList>
    </citation>
    <scope>NUCLEOTIDE SEQUENCE [LARGE SCALE GENOMIC DNA]</scope>
    <source>
        <strain evidence="2">ULC18</strain>
    </source>
</reference>
<proteinExistence type="predicted"/>
<evidence type="ECO:0000313" key="2">
    <source>
        <dbReference type="Proteomes" id="UP000239576"/>
    </source>
</evidence>
<evidence type="ECO:0000313" key="1">
    <source>
        <dbReference type="EMBL" id="PSB33725.1"/>
    </source>
</evidence>
<comment type="caution">
    <text evidence="1">The sequence shown here is derived from an EMBL/GenBank/DDBJ whole genome shotgun (WGS) entry which is preliminary data.</text>
</comment>
<dbReference type="EMBL" id="PVWK01000017">
    <property type="protein sequence ID" value="PSB33725.1"/>
    <property type="molecule type" value="Genomic_DNA"/>
</dbReference>
<gene>
    <name evidence="1" type="ORF">C7B82_04385</name>
</gene>
<protein>
    <submittedName>
        <fullName evidence="1">Uncharacterized protein</fullName>
    </submittedName>
</protein>
<sequence>MAHFLTLSKFIFNIDCVQQVQFLPDPPTVSILWASGYEETIITGQDALVFMDAVNQFSVGDLTTLPSTGE</sequence>
<keyword evidence="2" id="KW-1185">Reference proteome</keyword>
<dbReference type="RefSeq" id="WP_106255088.1">
    <property type="nucleotide sequence ID" value="NZ_CAWNSW010000080.1"/>
</dbReference>
<dbReference type="Proteomes" id="UP000239576">
    <property type="component" value="Unassembled WGS sequence"/>
</dbReference>
<reference evidence="1 2" key="2">
    <citation type="submission" date="2018-03" db="EMBL/GenBank/DDBJ databases">
        <title>The ancient ancestry and fast evolution of plastids.</title>
        <authorList>
            <person name="Moore K.R."/>
            <person name="Magnabosco C."/>
            <person name="Momper L."/>
            <person name="Gold D.A."/>
            <person name="Bosak T."/>
            <person name="Fournier G.P."/>
        </authorList>
    </citation>
    <scope>NUCLEOTIDE SEQUENCE [LARGE SCALE GENOMIC DNA]</scope>
    <source>
        <strain evidence="1 2">ULC18</strain>
    </source>
</reference>